<proteinExistence type="predicted"/>
<dbReference type="EMBL" id="MU394371">
    <property type="protein sequence ID" value="KAI6082408.1"/>
    <property type="molecule type" value="Genomic_DNA"/>
</dbReference>
<evidence type="ECO:0000313" key="2">
    <source>
        <dbReference type="Proteomes" id="UP001497680"/>
    </source>
</evidence>
<name>A0ACC0CPK5_9PEZI</name>
<keyword evidence="2" id="KW-1185">Reference proteome</keyword>
<evidence type="ECO:0000313" key="1">
    <source>
        <dbReference type="EMBL" id="KAI6082408.1"/>
    </source>
</evidence>
<dbReference type="Proteomes" id="UP001497680">
    <property type="component" value="Unassembled WGS sequence"/>
</dbReference>
<reference evidence="1 2" key="1">
    <citation type="journal article" date="2022" name="New Phytol.">
        <title>Ecological generalism drives hyperdiversity of secondary metabolite gene clusters in xylarialean endophytes.</title>
        <authorList>
            <person name="Franco M.E.E."/>
            <person name="Wisecaver J.H."/>
            <person name="Arnold A.E."/>
            <person name="Ju Y.M."/>
            <person name="Slot J.C."/>
            <person name="Ahrendt S."/>
            <person name="Moore L.P."/>
            <person name="Eastman K.E."/>
            <person name="Scott K."/>
            <person name="Konkel Z."/>
            <person name="Mondo S.J."/>
            <person name="Kuo A."/>
            <person name="Hayes R.D."/>
            <person name="Haridas S."/>
            <person name="Andreopoulos B."/>
            <person name="Riley R."/>
            <person name="LaButti K."/>
            <person name="Pangilinan J."/>
            <person name="Lipzen A."/>
            <person name="Amirebrahimi M."/>
            <person name="Yan J."/>
            <person name="Adam C."/>
            <person name="Keymanesh K."/>
            <person name="Ng V."/>
            <person name="Louie K."/>
            <person name="Northen T."/>
            <person name="Drula E."/>
            <person name="Henrissat B."/>
            <person name="Hsieh H.M."/>
            <person name="Youens-Clark K."/>
            <person name="Lutzoni F."/>
            <person name="Miadlikowska J."/>
            <person name="Eastwood D.C."/>
            <person name="Hamelin R.C."/>
            <person name="Grigoriev I.V."/>
            <person name="U'Ren J.M."/>
        </authorList>
    </citation>
    <scope>NUCLEOTIDE SEQUENCE [LARGE SCALE GENOMIC DNA]</scope>
    <source>
        <strain evidence="1 2">ER1909</strain>
    </source>
</reference>
<gene>
    <name evidence="1" type="ORF">F4821DRAFT_214671</name>
</gene>
<comment type="caution">
    <text evidence="1">The sequence shown here is derived from an EMBL/GenBank/DDBJ whole genome shotgun (WGS) entry which is preliminary data.</text>
</comment>
<sequence length="114" mass="13135">MRWAWRKYLKGSDTLPDEQKKYARLLSTDCAGLPCTYVDVGTEDYFHEECAHLMRNLEAAGVPLTKAIWEGMPHGFEKGGERPRGVEQEALQKRRVWWQGVLNGKRVLYLPNGQ</sequence>
<accession>A0ACC0CPK5</accession>
<protein>
    <submittedName>
        <fullName evidence="1">Uncharacterized protein</fullName>
    </submittedName>
</protein>
<organism evidence="1 2">
    <name type="scientific">Hypoxylon rubiginosum</name>
    <dbReference type="NCBI Taxonomy" id="110542"/>
    <lineage>
        <taxon>Eukaryota</taxon>
        <taxon>Fungi</taxon>
        <taxon>Dikarya</taxon>
        <taxon>Ascomycota</taxon>
        <taxon>Pezizomycotina</taxon>
        <taxon>Sordariomycetes</taxon>
        <taxon>Xylariomycetidae</taxon>
        <taxon>Xylariales</taxon>
        <taxon>Hypoxylaceae</taxon>
        <taxon>Hypoxylon</taxon>
    </lineage>
</organism>